<gene>
    <name evidence="2" type="ORF">LVIROSA_LOCUS29784</name>
</gene>
<keyword evidence="3" id="KW-1185">Reference proteome</keyword>
<comment type="caution">
    <text evidence="2">The sequence shown here is derived from an EMBL/GenBank/DDBJ whole genome shotgun (WGS) entry which is preliminary data.</text>
</comment>
<proteinExistence type="predicted"/>
<dbReference type="EMBL" id="CAKMRJ010005523">
    <property type="protein sequence ID" value="CAH1443899.1"/>
    <property type="molecule type" value="Genomic_DNA"/>
</dbReference>
<protein>
    <submittedName>
        <fullName evidence="2">Uncharacterized protein</fullName>
    </submittedName>
</protein>
<dbReference type="AlphaFoldDB" id="A0AAU9P1B7"/>
<feature type="region of interest" description="Disordered" evidence="1">
    <location>
        <begin position="75"/>
        <end position="98"/>
    </location>
</feature>
<accession>A0AAU9P1B7</accession>
<name>A0AAU9P1B7_9ASTR</name>
<reference evidence="2 3" key="1">
    <citation type="submission" date="2022-01" db="EMBL/GenBank/DDBJ databases">
        <authorList>
            <person name="Xiong W."/>
            <person name="Schranz E."/>
        </authorList>
    </citation>
    <scope>NUCLEOTIDE SEQUENCE [LARGE SCALE GENOMIC DNA]</scope>
</reference>
<dbReference type="Proteomes" id="UP001157418">
    <property type="component" value="Unassembled WGS sequence"/>
</dbReference>
<sequence length="98" mass="10373">MVVRHIPTRQDLNPREHDSPFGVATVTGANKSEPAAADGAGGGGLFVTGNNRDCQLTRFLTAHRTNVGLAIFDFAGSNQRHSKGSSRSDSGDEQHADI</sequence>
<evidence type="ECO:0000256" key="1">
    <source>
        <dbReference type="SAM" id="MobiDB-lite"/>
    </source>
</evidence>
<organism evidence="2 3">
    <name type="scientific">Lactuca virosa</name>
    <dbReference type="NCBI Taxonomy" id="75947"/>
    <lineage>
        <taxon>Eukaryota</taxon>
        <taxon>Viridiplantae</taxon>
        <taxon>Streptophyta</taxon>
        <taxon>Embryophyta</taxon>
        <taxon>Tracheophyta</taxon>
        <taxon>Spermatophyta</taxon>
        <taxon>Magnoliopsida</taxon>
        <taxon>eudicotyledons</taxon>
        <taxon>Gunneridae</taxon>
        <taxon>Pentapetalae</taxon>
        <taxon>asterids</taxon>
        <taxon>campanulids</taxon>
        <taxon>Asterales</taxon>
        <taxon>Asteraceae</taxon>
        <taxon>Cichorioideae</taxon>
        <taxon>Cichorieae</taxon>
        <taxon>Lactucinae</taxon>
        <taxon>Lactuca</taxon>
    </lineage>
</organism>
<feature type="compositionally biased region" description="Basic and acidic residues" evidence="1">
    <location>
        <begin position="89"/>
        <end position="98"/>
    </location>
</feature>
<evidence type="ECO:0000313" key="2">
    <source>
        <dbReference type="EMBL" id="CAH1443899.1"/>
    </source>
</evidence>
<feature type="region of interest" description="Disordered" evidence="1">
    <location>
        <begin position="1"/>
        <end position="20"/>
    </location>
</feature>
<evidence type="ECO:0000313" key="3">
    <source>
        <dbReference type="Proteomes" id="UP001157418"/>
    </source>
</evidence>